<proteinExistence type="predicted"/>
<gene>
    <name evidence="1" type="ORF">LP43_1404</name>
</gene>
<dbReference type="AlphaFoldDB" id="A0A0A0BIG3"/>
<protein>
    <submittedName>
        <fullName evidence="1">Uncharacterized protein</fullName>
    </submittedName>
</protein>
<organism evidence="1 2">
    <name type="scientific">Methylophaga thiooxydans</name>
    <dbReference type="NCBI Taxonomy" id="392484"/>
    <lineage>
        <taxon>Bacteria</taxon>
        <taxon>Pseudomonadati</taxon>
        <taxon>Pseudomonadota</taxon>
        <taxon>Gammaproteobacteria</taxon>
        <taxon>Thiotrichales</taxon>
        <taxon>Piscirickettsiaceae</taxon>
        <taxon>Methylophaga</taxon>
    </lineage>
</organism>
<evidence type="ECO:0000313" key="2">
    <source>
        <dbReference type="Proteomes" id="UP000029999"/>
    </source>
</evidence>
<evidence type="ECO:0000313" key="1">
    <source>
        <dbReference type="EMBL" id="KGM06909.1"/>
    </source>
</evidence>
<dbReference type="EMBL" id="JRQD01000003">
    <property type="protein sequence ID" value="KGM06909.1"/>
    <property type="molecule type" value="Genomic_DNA"/>
</dbReference>
<accession>A0A0A0BIG3</accession>
<name>A0A0A0BIG3_9GAMM</name>
<dbReference type="STRING" id="392484.LP43_1404"/>
<dbReference type="Proteomes" id="UP000029999">
    <property type="component" value="Unassembled WGS sequence"/>
</dbReference>
<reference evidence="1 2" key="1">
    <citation type="submission" date="2014-09" db="EMBL/GenBank/DDBJ databases">
        <authorList>
            <person name="Grob C."/>
            <person name="Taubert M."/>
            <person name="Howat A.M."/>
            <person name="Burns O.J."/>
            <person name="Dixon J.L."/>
            <person name="Chen Y."/>
            <person name="Murrell J.C."/>
        </authorList>
    </citation>
    <scope>NUCLEOTIDE SEQUENCE [LARGE SCALE GENOMIC DNA]</scope>
    <source>
        <strain evidence="1">L4</strain>
    </source>
</reference>
<comment type="caution">
    <text evidence="1">The sequence shown here is derived from an EMBL/GenBank/DDBJ whole genome shotgun (WGS) entry which is preliminary data.</text>
</comment>
<sequence length="38" mass="4267">MITIAPSLNKQTDIIDKNRPKMAIFFSLSNAYLIPTLS</sequence>